<dbReference type="InterPro" id="IPR050832">
    <property type="entry name" value="Bact_Acetyltransf"/>
</dbReference>
<dbReference type="RefSeq" id="WP_368498993.1">
    <property type="nucleotide sequence ID" value="NZ_CP162511.1"/>
</dbReference>
<evidence type="ECO:0000256" key="2">
    <source>
        <dbReference type="ARBA" id="ARBA00023315"/>
    </source>
</evidence>
<dbReference type="CDD" id="cd04301">
    <property type="entry name" value="NAT_SF"/>
    <property type="match status" value="1"/>
</dbReference>
<organism evidence="4">
    <name type="scientific">Herbiconiux sp. A18JL235</name>
    <dbReference type="NCBI Taxonomy" id="3152363"/>
    <lineage>
        <taxon>Bacteria</taxon>
        <taxon>Bacillati</taxon>
        <taxon>Actinomycetota</taxon>
        <taxon>Actinomycetes</taxon>
        <taxon>Micrococcales</taxon>
        <taxon>Microbacteriaceae</taxon>
        <taxon>Herbiconiux</taxon>
    </lineage>
</organism>
<name>A0AB39BJU0_9MICO</name>
<dbReference type="EMBL" id="CP162511">
    <property type="protein sequence ID" value="XDI06614.1"/>
    <property type="molecule type" value="Genomic_DNA"/>
</dbReference>
<evidence type="ECO:0000259" key="3">
    <source>
        <dbReference type="PROSITE" id="PS51186"/>
    </source>
</evidence>
<evidence type="ECO:0000256" key="1">
    <source>
        <dbReference type="ARBA" id="ARBA00022679"/>
    </source>
</evidence>
<gene>
    <name evidence="4" type="ORF">ABFY20_05810</name>
</gene>
<keyword evidence="1 4" id="KW-0808">Transferase</keyword>
<sequence>MPAALAATAADFAAAAHLLVDFNREYDDPAPEPAWLADRLAALSAAGDTSVLLTGEPPLGVAVLRFRENLWQPVLEAYLAELYVAPQHRGRGLGTALLDEVIAHARSRGAGYLDLNTSEDDLAARHLYDKRGFDCHEGRGSGPLAVYYELDLG</sequence>
<dbReference type="InterPro" id="IPR000182">
    <property type="entry name" value="GNAT_dom"/>
</dbReference>
<proteinExistence type="predicted"/>
<dbReference type="PANTHER" id="PTHR43877">
    <property type="entry name" value="AMINOALKYLPHOSPHONATE N-ACETYLTRANSFERASE-RELATED-RELATED"/>
    <property type="match status" value="1"/>
</dbReference>
<dbReference type="AlphaFoldDB" id="A0AB39BJU0"/>
<dbReference type="Gene3D" id="3.40.630.30">
    <property type="match status" value="1"/>
</dbReference>
<dbReference type="GO" id="GO:0016747">
    <property type="term" value="F:acyltransferase activity, transferring groups other than amino-acyl groups"/>
    <property type="evidence" value="ECO:0007669"/>
    <property type="project" value="InterPro"/>
</dbReference>
<dbReference type="Pfam" id="PF00583">
    <property type="entry name" value="Acetyltransf_1"/>
    <property type="match status" value="1"/>
</dbReference>
<reference evidence="4" key="1">
    <citation type="submission" date="2024-05" db="EMBL/GenBank/DDBJ databases">
        <title>Herbiconiux sp. A18JL235.</title>
        <authorList>
            <person name="Zhang G."/>
        </authorList>
    </citation>
    <scope>NUCLEOTIDE SEQUENCE</scope>
    <source>
        <strain evidence="4">A18JL235</strain>
    </source>
</reference>
<accession>A0AB39BJU0</accession>
<dbReference type="EC" id="2.3.1.-" evidence="4"/>
<feature type="domain" description="N-acetyltransferase" evidence="3">
    <location>
        <begin position="7"/>
        <end position="153"/>
    </location>
</feature>
<dbReference type="InterPro" id="IPR016181">
    <property type="entry name" value="Acyl_CoA_acyltransferase"/>
</dbReference>
<evidence type="ECO:0000313" key="4">
    <source>
        <dbReference type="EMBL" id="XDI06614.1"/>
    </source>
</evidence>
<dbReference type="PROSITE" id="PS51186">
    <property type="entry name" value="GNAT"/>
    <property type="match status" value="1"/>
</dbReference>
<dbReference type="SUPFAM" id="SSF55729">
    <property type="entry name" value="Acyl-CoA N-acyltransferases (Nat)"/>
    <property type="match status" value="1"/>
</dbReference>
<protein>
    <submittedName>
        <fullName evidence="4">GNAT family N-acetyltransferase</fullName>
        <ecNumber evidence="4">2.3.1.-</ecNumber>
    </submittedName>
</protein>
<keyword evidence="2 4" id="KW-0012">Acyltransferase</keyword>